<evidence type="ECO:0000256" key="1">
    <source>
        <dbReference type="ARBA" id="ARBA00001936"/>
    </source>
</evidence>
<proteinExistence type="predicted"/>
<feature type="transmembrane region" description="Helical" evidence="7">
    <location>
        <begin position="174"/>
        <end position="191"/>
    </location>
</feature>
<keyword evidence="7" id="KW-0472">Membrane</keyword>
<evidence type="ECO:0000259" key="8">
    <source>
        <dbReference type="PROSITE" id="PS51462"/>
    </source>
</evidence>
<evidence type="ECO:0000256" key="5">
    <source>
        <dbReference type="ARBA" id="ARBA00022842"/>
    </source>
</evidence>
<keyword evidence="7" id="KW-0812">Transmembrane</keyword>
<keyword evidence="10" id="KW-1185">Reference proteome</keyword>
<dbReference type="SUPFAM" id="SSF55811">
    <property type="entry name" value="Nudix"/>
    <property type="match status" value="1"/>
</dbReference>
<keyword evidence="4" id="KW-0378">Hydrolase</keyword>
<dbReference type="PANTHER" id="PTHR12992:SF11">
    <property type="entry name" value="MITOCHONDRIAL COENZYME A DIPHOSPHATASE NUDT8"/>
    <property type="match status" value="1"/>
</dbReference>
<accession>A0ABX2IIV5</accession>
<protein>
    <submittedName>
        <fullName evidence="9">CoA pyrophosphatase</fullName>
    </submittedName>
</protein>
<comment type="caution">
    <text evidence="9">The sequence shown here is derived from an EMBL/GenBank/DDBJ whole genome shotgun (WGS) entry which is preliminary data.</text>
</comment>
<evidence type="ECO:0000256" key="6">
    <source>
        <dbReference type="ARBA" id="ARBA00023211"/>
    </source>
</evidence>
<keyword evidence="6" id="KW-0464">Manganese</keyword>
<keyword evidence="3" id="KW-0479">Metal-binding</keyword>
<evidence type="ECO:0000256" key="4">
    <source>
        <dbReference type="ARBA" id="ARBA00022801"/>
    </source>
</evidence>
<organism evidence="9 10">
    <name type="scientific">Uliginosibacterium aquaticum</name>
    <dbReference type="NCBI Taxonomy" id="2731212"/>
    <lineage>
        <taxon>Bacteria</taxon>
        <taxon>Pseudomonadati</taxon>
        <taxon>Pseudomonadota</taxon>
        <taxon>Betaproteobacteria</taxon>
        <taxon>Rhodocyclales</taxon>
        <taxon>Zoogloeaceae</taxon>
        <taxon>Uliginosibacterium</taxon>
    </lineage>
</organism>
<dbReference type="Pfam" id="PF00293">
    <property type="entry name" value="NUDIX"/>
    <property type="match status" value="1"/>
</dbReference>
<dbReference type="InterPro" id="IPR045121">
    <property type="entry name" value="CoAse"/>
</dbReference>
<evidence type="ECO:0000256" key="2">
    <source>
        <dbReference type="ARBA" id="ARBA00001946"/>
    </source>
</evidence>
<evidence type="ECO:0000313" key="10">
    <source>
        <dbReference type="Proteomes" id="UP000778523"/>
    </source>
</evidence>
<dbReference type="EMBL" id="JABCSC020000005">
    <property type="protein sequence ID" value="NSL56761.1"/>
    <property type="molecule type" value="Genomic_DNA"/>
</dbReference>
<keyword evidence="5" id="KW-0460">Magnesium</keyword>
<evidence type="ECO:0000256" key="7">
    <source>
        <dbReference type="SAM" id="Phobius"/>
    </source>
</evidence>
<dbReference type="RefSeq" id="WP_170023060.1">
    <property type="nucleotide sequence ID" value="NZ_JABCSC020000005.1"/>
</dbReference>
<feature type="domain" description="Nudix hydrolase" evidence="8">
    <location>
        <begin position="27"/>
        <end position="166"/>
    </location>
</feature>
<dbReference type="InterPro" id="IPR015797">
    <property type="entry name" value="NUDIX_hydrolase-like_dom_sf"/>
</dbReference>
<dbReference type="NCBIfam" id="NF007980">
    <property type="entry name" value="PRK10707.1"/>
    <property type="match status" value="1"/>
</dbReference>
<dbReference type="CDD" id="cd03426">
    <property type="entry name" value="NUDIX_CoAse_Nudt7"/>
    <property type="match status" value="1"/>
</dbReference>
<evidence type="ECO:0000313" key="9">
    <source>
        <dbReference type="EMBL" id="NSL56761.1"/>
    </source>
</evidence>
<comment type="cofactor">
    <cofactor evidence="1">
        <name>Mn(2+)</name>
        <dbReference type="ChEBI" id="CHEBI:29035"/>
    </cofactor>
</comment>
<dbReference type="Proteomes" id="UP000778523">
    <property type="component" value="Unassembled WGS sequence"/>
</dbReference>
<dbReference type="InterPro" id="IPR000086">
    <property type="entry name" value="NUDIX_hydrolase_dom"/>
</dbReference>
<reference evidence="9 10" key="1">
    <citation type="submission" date="2020-06" db="EMBL/GenBank/DDBJ databases">
        <title>Draft genome of Uliginosibacterium sp. IMCC34675.</title>
        <authorList>
            <person name="Song J."/>
        </authorList>
    </citation>
    <scope>NUCLEOTIDE SEQUENCE [LARGE SCALE GENOMIC DNA]</scope>
    <source>
        <strain evidence="9 10">IMCC34675</strain>
    </source>
</reference>
<evidence type="ECO:0000256" key="3">
    <source>
        <dbReference type="ARBA" id="ARBA00022723"/>
    </source>
</evidence>
<name>A0ABX2IIV5_9RHOO</name>
<comment type="cofactor">
    <cofactor evidence="2">
        <name>Mg(2+)</name>
        <dbReference type="ChEBI" id="CHEBI:18420"/>
    </cofactor>
</comment>
<gene>
    <name evidence="9" type="ORF">HJ583_017150</name>
</gene>
<dbReference type="PROSITE" id="PS51462">
    <property type="entry name" value="NUDIX"/>
    <property type="match status" value="1"/>
</dbReference>
<keyword evidence="7" id="KW-1133">Transmembrane helix</keyword>
<sequence>MAHDILALRARFAHLAEFAWHETWPLSEHQAEAAVLLPVRSAENGLQVLLTRRTDHLNHHAGQISFPGGRREEADTSLIQTALRESQEEIGLDPACVEVLGVLPEFGTPSGFRITPVVGLLLGDPALRLDDFEVAEVFEVPLEFLLQRENYQLHRVRWREGERRVHAVPHGGRFIWGATAGILAMFAAFLLDDVTKAPQGRAG</sequence>
<dbReference type="Gene3D" id="3.90.79.10">
    <property type="entry name" value="Nucleoside Triphosphate Pyrophosphohydrolase"/>
    <property type="match status" value="1"/>
</dbReference>
<dbReference type="PANTHER" id="PTHR12992">
    <property type="entry name" value="NUDIX HYDROLASE"/>
    <property type="match status" value="1"/>
</dbReference>